<dbReference type="CDD" id="cd20024">
    <property type="entry name" value="FH_FOXJ2-like"/>
    <property type="match status" value="1"/>
</dbReference>
<evidence type="ECO:0000256" key="4">
    <source>
        <dbReference type="ARBA" id="ARBA00023242"/>
    </source>
</evidence>
<reference evidence="8" key="1">
    <citation type="submission" date="2020-11" db="EMBL/GenBank/DDBJ databases">
        <authorList>
            <person name="Tran Van P."/>
        </authorList>
    </citation>
    <scope>NUCLEOTIDE SEQUENCE</scope>
</reference>
<dbReference type="FunFam" id="1.10.10.10:FF:000135">
    <property type="entry name" value="forkhead box protein G1"/>
    <property type="match status" value="1"/>
</dbReference>
<evidence type="ECO:0000313" key="8">
    <source>
        <dbReference type="EMBL" id="CAD7393712.1"/>
    </source>
</evidence>
<feature type="region of interest" description="Disordered" evidence="6">
    <location>
        <begin position="543"/>
        <end position="566"/>
    </location>
</feature>
<feature type="domain" description="Fork-head" evidence="7">
    <location>
        <begin position="55"/>
        <end position="147"/>
    </location>
</feature>
<evidence type="ECO:0000256" key="1">
    <source>
        <dbReference type="ARBA" id="ARBA00023015"/>
    </source>
</evidence>
<feature type="DNA-binding region" description="Fork-head" evidence="5">
    <location>
        <begin position="55"/>
        <end position="147"/>
    </location>
</feature>
<dbReference type="PROSITE" id="PS00657">
    <property type="entry name" value="FORK_HEAD_1"/>
    <property type="match status" value="1"/>
</dbReference>
<accession>A0A7R9CE51</accession>
<dbReference type="Gene3D" id="1.10.10.10">
    <property type="entry name" value="Winged helix-like DNA-binding domain superfamily/Winged helix DNA-binding domain"/>
    <property type="match status" value="1"/>
</dbReference>
<dbReference type="InterPro" id="IPR001766">
    <property type="entry name" value="Fork_head_dom"/>
</dbReference>
<feature type="compositionally biased region" description="Low complexity" evidence="6">
    <location>
        <begin position="155"/>
        <end position="166"/>
    </location>
</feature>
<dbReference type="AlphaFoldDB" id="A0A7R9CE51"/>
<dbReference type="InterPro" id="IPR036388">
    <property type="entry name" value="WH-like_DNA-bd_sf"/>
</dbReference>
<dbReference type="PROSITE" id="PS50039">
    <property type="entry name" value="FORK_HEAD_3"/>
    <property type="match status" value="1"/>
</dbReference>
<dbReference type="EMBL" id="OC316780">
    <property type="protein sequence ID" value="CAD7393712.1"/>
    <property type="molecule type" value="Genomic_DNA"/>
</dbReference>
<evidence type="ECO:0000256" key="5">
    <source>
        <dbReference type="PROSITE-ProRule" id="PRU00089"/>
    </source>
</evidence>
<dbReference type="GO" id="GO:0005634">
    <property type="term" value="C:nucleus"/>
    <property type="evidence" value="ECO:0007669"/>
    <property type="project" value="UniProtKB-SubCell"/>
</dbReference>
<comment type="subcellular location">
    <subcellularLocation>
        <location evidence="5">Nucleus</location>
    </subcellularLocation>
</comment>
<feature type="region of interest" description="Disordered" evidence="6">
    <location>
        <begin position="137"/>
        <end position="166"/>
    </location>
</feature>
<dbReference type="SUPFAM" id="SSF46785">
    <property type="entry name" value="Winged helix' DNA-binding domain"/>
    <property type="match status" value="1"/>
</dbReference>
<name>A0A7R9CE51_TIMCR</name>
<feature type="compositionally biased region" description="Basic and acidic residues" evidence="6">
    <location>
        <begin position="184"/>
        <end position="198"/>
    </location>
</feature>
<dbReference type="InterPro" id="IPR030456">
    <property type="entry name" value="TF_fork_head_CS_2"/>
</dbReference>
<dbReference type="PANTHER" id="PTHR46078:SF2">
    <property type="entry name" value="FORK-HEAD DOMAIN-CONTAINING PROTEIN"/>
    <property type="match status" value="1"/>
</dbReference>
<dbReference type="SMART" id="SM00339">
    <property type="entry name" value="FH"/>
    <property type="match status" value="1"/>
</dbReference>
<gene>
    <name evidence="8" type="ORF">TCEB3V08_LOCUS1676</name>
</gene>
<feature type="region of interest" description="Disordered" evidence="6">
    <location>
        <begin position="184"/>
        <end position="230"/>
    </location>
</feature>
<evidence type="ECO:0000256" key="2">
    <source>
        <dbReference type="ARBA" id="ARBA00023125"/>
    </source>
</evidence>
<evidence type="ECO:0000256" key="3">
    <source>
        <dbReference type="ARBA" id="ARBA00023163"/>
    </source>
</evidence>
<keyword evidence="3" id="KW-0804">Transcription</keyword>
<dbReference type="PRINTS" id="PR00053">
    <property type="entry name" value="FORKHEAD"/>
</dbReference>
<protein>
    <recommendedName>
        <fullName evidence="7">Fork-head domain-containing protein</fullName>
    </recommendedName>
</protein>
<sequence>MAELDRSLTTIDWLPCLNAHATLSTPDISVDNNDEVDAMIRESTVGSPNRSKDGKPPFSYASLIRLAISNAPKGKMTLSEIYQFIIQQFPYYRNAGTGWKNSIRHNLSLNKCFTKVARSKDDPGKGSYWSIDYNSSQEDGSFTKKKKSSPVFRASPYSPECSSNSSDYNNCAFASSRPKIAPDWHTPSKYEWPPKTEPVKTGQQADDSQSNYDASTTVRQPSSGDLGNLELSDTKEFSAVMNGLLSQYGMSLDNTEQSENNIEPYSDPFYMNGSIAQDHDSYQSFHHASDPPESYGNIIKPTNRAEPHSGPYPNLYSSPYANAPHENMFANPYASIPGGSAAYSSGSYANKISSQESSYSKVPDDASSNPYEVNARNSPYAGNSNEMGSHYASVDATVLSDTYNNANPPNGSYSGVSACCTSGSSQYRQTGVTKCEPNSNCTYSNCYDGSYVNINSVSSQEFESGSYHKMFEGHQGNHFMKECDKNQLNQKFQSDERSEFDSTEHLELRLENNRGNRCRSECGYEVNSRTDCSYLKFGGSQPAQRFSMSESGDRSQSAPGYHSNQHLPIGEQFSVQLNNDVQDGFNWDRLL</sequence>
<keyword evidence="4 5" id="KW-0539">Nucleus</keyword>
<proteinExistence type="predicted"/>
<organism evidence="8">
    <name type="scientific">Timema cristinae</name>
    <name type="common">Walking stick</name>
    <dbReference type="NCBI Taxonomy" id="61476"/>
    <lineage>
        <taxon>Eukaryota</taxon>
        <taxon>Metazoa</taxon>
        <taxon>Ecdysozoa</taxon>
        <taxon>Arthropoda</taxon>
        <taxon>Hexapoda</taxon>
        <taxon>Insecta</taxon>
        <taxon>Pterygota</taxon>
        <taxon>Neoptera</taxon>
        <taxon>Polyneoptera</taxon>
        <taxon>Phasmatodea</taxon>
        <taxon>Timematodea</taxon>
        <taxon>Timematoidea</taxon>
        <taxon>Timematidae</taxon>
        <taxon>Timema</taxon>
    </lineage>
</organism>
<dbReference type="GO" id="GO:0000978">
    <property type="term" value="F:RNA polymerase II cis-regulatory region sequence-specific DNA binding"/>
    <property type="evidence" value="ECO:0007669"/>
    <property type="project" value="TreeGrafter"/>
</dbReference>
<dbReference type="PANTHER" id="PTHR46078">
    <property type="entry name" value="FORKHEAD BOX PROTEIN J2 FAMILY MEMBER"/>
    <property type="match status" value="1"/>
</dbReference>
<dbReference type="InterPro" id="IPR018122">
    <property type="entry name" value="TF_fork_head_CS_1"/>
</dbReference>
<evidence type="ECO:0000256" key="6">
    <source>
        <dbReference type="SAM" id="MobiDB-lite"/>
    </source>
</evidence>
<dbReference type="InterPro" id="IPR045912">
    <property type="entry name" value="FOXJ2/3-like"/>
</dbReference>
<keyword evidence="2 5" id="KW-0238">DNA-binding</keyword>
<keyword evidence="1" id="KW-0805">Transcription regulation</keyword>
<dbReference type="InterPro" id="IPR036390">
    <property type="entry name" value="WH_DNA-bd_sf"/>
</dbReference>
<evidence type="ECO:0000259" key="7">
    <source>
        <dbReference type="PROSITE" id="PS50039"/>
    </source>
</evidence>
<dbReference type="PROSITE" id="PS00658">
    <property type="entry name" value="FORK_HEAD_2"/>
    <property type="match status" value="1"/>
</dbReference>
<dbReference type="Pfam" id="PF00250">
    <property type="entry name" value="Forkhead"/>
    <property type="match status" value="1"/>
</dbReference>
<dbReference type="GO" id="GO:0000981">
    <property type="term" value="F:DNA-binding transcription factor activity, RNA polymerase II-specific"/>
    <property type="evidence" value="ECO:0007669"/>
    <property type="project" value="TreeGrafter"/>
</dbReference>
<feature type="compositionally biased region" description="Polar residues" evidence="6">
    <location>
        <begin position="201"/>
        <end position="225"/>
    </location>
</feature>